<dbReference type="RefSeq" id="WP_236891047.1">
    <property type="nucleotide sequence ID" value="NZ_AP024488.1"/>
</dbReference>
<protein>
    <recommendedName>
        <fullName evidence="3">HNH endonuclease</fullName>
    </recommendedName>
</protein>
<name>A0ABM7PC62_9BACT</name>
<gene>
    <name evidence="1" type="ORF">DSLASN_03820</name>
</gene>
<evidence type="ECO:0000313" key="2">
    <source>
        <dbReference type="Proteomes" id="UP001320148"/>
    </source>
</evidence>
<evidence type="ECO:0008006" key="3">
    <source>
        <dbReference type="Google" id="ProtNLM"/>
    </source>
</evidence>
<organism evidence="1 2">
    <name type="scientific">Desulfoluna limicola</name>
    <dbReference type="NCBI Taxonomy" id="2810562"/>
    <lineage>
        <taxon>Bacteria</taxon>
        <taxon>Pseudomonadati</taxon>
        <taxon>Thermodesulfobacteriota</taxon>
        <taxon>Desulfobacteria</taxon>
        <taxon>Desulfobacterales</taxon>
        <taxon>Desulfolunaceae</taxon>
        <taxon>Desulfoluna</taxon>
    </lineage>
</organism>
<accession>A0ABM7PC62</accession>
<proteinExistence type="predicted"/>
<evidence type="ECO:0000313" key="1">
    <source>
        <dbReference type="EMBL" id="BCS94750.1"/>
    </source>
</evidence>
<dbReference type="EMBL" id="AP024488">
    <property type="protein sequence ID" value="BCS94750.1"/>
    <property type="molecule type" value="Genomic_DNA"/>
</dbReference>
<reference evidence="1 2" key="1">
    <citation type="submission" date="2021-02" db="EMBL/GenBank/DDBJ databases">
        <title>Complete genome of Desulfoluna sp. strain ASN36.</title>
        <authorList>
            <person name="Takahashi A."/>
            <person name="Kojima H."/>
            <person name="Fukui M."/>
        </authorList>
    </citation>
    <scope>NUCLEOTIDE SEQUENCE [LARGE SCALE GENOMIC DNA]</scope>
    <source>
        <strain evidence="1 2">ASN36</strain>
    </source>
</reference>
<sequence>MKINEMLNLNNIDEHERSVMEEKKIEFKKKFSKLSSDSRKDAKDAICLYCKKKTTNFCNSHSLPASFLKNIALNGKCYINNEIVDLPLMDSEKGVNNSGTFHLICKECDNKIFKEYETIENYETIPTDKMIAQIALKNYLKSISKRRLEMALYRNTAKGMLPPNADPKMLEGFVEHLNKINQLELNEYYRGFDRAKKIIQKDWRNEYYLFYHEKLEYRVPIAFQYQVALIVDLEGNVINKVYNNDPNYKLQLINICVFPLKNSSIIMLFIDKDDKRYRSFYKQFKKLSREDKLAAINFIIFRYSEEVFISKTVQNDTLNDPNLKDISGITGAQLSNVSSPDENLLIENSKFDRMYDIPNFLTMQMSE</sequence>
<dbReference type="Proteomes" id="UP001320148">
    <property type="component" value="Chromosome"/>
</dbReference>
<keyword evidence="2" id="KW-1185">Reference proteome</keyword>